<gene>
    <name evidence="1" type="ORF">RQM65_06190</name>
</gene>
<reference evidence="1 2" key="1">
    <citation type="submission" date="2023-09" db="EMBL/GenBank/DDBJ databases">
        <title>Novel taxa isolated from Blanes Bay.</title>
        <authorList>
            <person name="Rey-Velasco X."/>
            <person name="Lucena T."/>
        </authorList>
    </citation>
    <scope>NUCLEOTIDE SEQUENCE [LARGE SCALE GENOMIC DNA]</scope>
    <source>
        <strain evidence="1 2">S334</strain>
    </source>
</reference>
<keyword evidence="2" id="KW-1185">Reference proteome</keyword>
<evidence type="ECO:0000313" key="2">
    <source>
        <dbReference type="Proteomes" id="UP001250656"/>
    </source>
</evidence>
<dbReference type="RefSeq" id="WP_314013463.1">
    <property type="nucleotide sequence ID" value="NZ_JAVTTP010000001.1"/>
</dbReference>
<accession>A0ABU3L3J1</accession>
<organism evidence="1 2">
    <name type="scientific">Pricia mediterranea</name>
    <dbReference type="NCBI Taxonomy" id="3076079"/>
    <lineage>
        <taxon>Bacteria</taxon>
        <taxon>Pseudomonadati</taxon>
        <taxon>Bacteroidota</taxon>
        <taxon>Flavobacteriia</taxon>
        <taxon>Flavobacteriales</taxon>
        <taxon>Flavobacteriaceae</taxon>
        <taxon>Pricia</taxon>
    </lineage>
</organism>
<comment type="caution">
    <text evidence="1">The sequence shown here is derived from an EMBL/GenBank/DDBJ whole genome shotgun (WGS) entry which is preliminary data.</text>
</comment>
<proteinExistence type="predicted"/>
<dbReference type="EMBL" id="JAVTTP010000001">
    <property type="protein sequence ID" value="MDT7828247.1"/>
    <property type="molecule type" value="Genomic_DNA"/>
</dbReference>
<protein>
    <submittedName>
        <fullName evidence="1">DUF5908 family protein</fullName>
    </submittedName>
</protein>
<dbReference type="Proteomes" id="UP001250656">
    <property type="component" value="Unassembled WGS sequence"/>
</dbReference>
<sequence length="52" mass="5683">MPLEIRELIIKAKVDENGGAATGGEGAKTGEEIKVNEIVEKVFDILKQKSER</sequence>
<name>A0ABU3L3J1_9FLAO</name>
<dbReference type="InterPro" id="IPR045459">
    <property type="entry name" value="DUF5908"/>
</dbReference>
<evidence type="ECO:0000313" key="1">
    <source>
        <dbReference type="EMBL" id="MDT7828247.1"/>
    </source>
</evidence>
<dbReference type="Pfam" id="PF19265">
    <property type="entry name" value="DUF5908"/>
    <property type="match status" value="1"/>
</dbReference>